<gene>
    <name evidence="1" type="ORF">An03g03080</name>
</gene>
<reference evidence="1" key="1">
    <citation type="submission" date="2025-02" db="EMBL/GenBank/DDBJ databases">
        <authorList>
            <consortium name="NCBI Genome Project"/>
        </authorList>
    </citation>
    <scope>NUCLEOTIDE SEQUENCE</scope>
</reference>
<proteinExistence type="predicted"/>
<dbReference type="AlphaFoldDB" id="A0AAJ8BTF9"/>
<dbReference type="GeneID" id="84590675"/>
<dbReference type="KEGG" id="ang:An03g03080"/>
<dbReference type="VEuPathDB" id="FungiDB:An03g03080"/>
<evidence type="ECO:0000313" key="1">
    <source>
        <dbReference type="RefSeq" id="XP_059603582.1"/>
    </source>
</evidence>
<name>A0AAJ8BTF9_ASPNG</name>
<reference evidence="1" key="2">
    <citation type="submission" date="2025-08" db="UniProtKB">
        <authorList>
            <consortium name="RefSeq"/>
        </authorList>
    </citation>
    <scope>IDENTIFICATION</scope>
</reference>
<accession>A0AAJ8BTF9</accession>
<sequence>MGDQMARDTCQREETCSQRENDEVVSGYCSHPTALGYYVQGHGLFTTSGSGSQSRAHNEAFVMMPIVGKRSHVLEKTHAHRPLYQVERSAVEIRKRVVSEMSLSSFHYYFYFGF</sequence>
<protein>
    <submittedName>
        <fullName evidence="1">Uncharacterized protein</fullName>
    </submittedName>
</protein>
<dbReference type="RefSeq" id="XP_059603582.1">
    <property type="nucleotide sequence ID" value="XM_059747001.1"/>
</dbReference>
<organism evidence="1">
    <name type="scientific">Aspergillus niger</name>
    <dbReference type="NCBI Taxonomy" id="5061"/>
    <lineage>
        <taxon>Eukaryota</taxon>
        <taxon>Fungi</taxon>
        <taxon>Dikarya</taxon>
        <taxon>Ascomycota</taxon>
        <taxon>Pezizomycotina</taxon>
        <taxon>Eurotiomycetes</taxon>
        <taxon>Eurotiomycetidae</taxon>
        <taxon>Eurotiales</taxon>
        <taxon>Aspergillaceae</taxon>
        <taxon>Aspergillus</taxon>
        <taxon>Aspergillus subgen. Circumdati</taxon>
    </lineage>
</organism>